<gene>
    <name evidence="1" type="ORF">M9H77_23577</name>
</gene>
<organism evidence="1 2">
    <name type="scientific">Catharanthus roseus</name>
    <name type="common">Madagascar periwinkle</name>
    <name type="synonym">Vinca rosea</name>
    <dbReference type="NCBI Taxonomy" id="4058"/>
    <lineage>
        <taxon>Eukaryota</taxon>
        <taxon>Viridiplantae</taxon>
        <taxon>Streptophyta</taxon>
        <taxon>Embryophyta</taxon>
        <taxon>Tracheophyta</taxon>
        <taxon>Spermatophyta</taxon>
        <taxon>Magnoliopsida</taxon>
        <taxon>eudicotyledons</taxon>
        <taxon>Gunneridae</taxon>
        <taxon>Pentapetalae</taxon>
        <taxon>asterids</taxon>
        <taxon>lamiids</taxon>
        <taxon>Gentianales</taxon>
        <taxon>Apocynaceae</taxon>
        <taxon>Rauvolfioideae</taxon>
        <taxon>Vinceae</taxon>
        <taxon>Catharanthinae</taxon>
        <taxon>Catharanthus</taxon>
    </lineage>
</organism>
<dbReference type="Proteomes" id="UP001060085">
    <property type="component" value="Linkage Group LG05"/>
</dbReference>
<proteinExistence type="predicted"/>
<reference evidence="2" key="1">
    <citation type="journal article" date="2023" name="Nat. Plants">
        <title>Single-cell RNA sequencing provides a high-resolution roadmap for understanding the multicellular compartmentation of specialized metabolism.</title>
        <authorList>
            <person name="Sun S."/>
            <person name="Shen X."/>
            <person name="Li Y."/>
            <person name="Li Y."/>
            <person name="Wang S."/>
            <person name="Li R."/>
            <person name="Zhang H."/>
            <person name="Shen G."/>
            <person name="Guo B."/>
            <person name="Wei J."/>
            <person name="Xu J."/>
            <person name="St-Pierre B."/>
            <person name="Chen S."/>
            <person name="Sun C."/>
        </authorList>
    </citation>
    <scope>NUCLEOTIDE SEQUENCE [LARGE SCALE GENOMIC DNA]</scope>
</reference>
<protein>
    <submittedName>
        <fullName evidence="1">Uncharacterized protein</fullName>
    </submittedName>
</protein>
<name>A0ACC0ATN2_CATRO</name>
<keyword evidence="2" id="KW-1185">Reference proteome</keyword>
<evidence type="ECO:0000313" key="2">
    <source>
        <dbReference type="Proteomes" id="UP001060085"/>
    </source>
</evidence>
<sequence length="215" mass="23879">MLHLLGCAQTILGFTTAAPMVVDELSSIYMVMRSLLNFVALMCIIRSKKENRFDRDSQGIQLSRGFQFTSDLLERLVENDPYFITFLTTIYQSFDNLGAQSPSISLNRRQEKLRFWLVFWALPKPSQSDSDPSGKLQKRFCSQVKVNPRLFHLKPIDVGSGLVRALGKGVTALVGGAGLLDGKDPTPGLTIQVLRASLFDLLSSEGSKRESFTTA</sequence>
<dbReference type="EMBL" id="CM044705">
    <property type="protein sequence ID" value="KAI5664254.1"/>
    <property type="molecule type" value="Genomic_DNA"/>
</dbReference>
<accession>A0ACC0ATN2</accession>
<comment type="caution">
    <text evidence="1">The sequence shown here is derived from an EMBL/GenBank/DDBJ whole genome shotgun (WGS) entry which is preliminary data.</text>
</comment>
<evidence type="ECO:0000313" key="1">
    <source>
        <dbReference type="EMBL" id="KAI5664254.1"/>
    </source>
</evidence>